<evidence type="ECO:0000256" key="10">
    <source>
        <dbReference type="PIRSR" id="PIRSR615500-1"/>
    </source>
</evidence>
<evidence type="ECO:0000256" key="4">
    <source>
        <dbReference type="ARBA" id="ARBA00022729"/>
    </source>
</evidence>
<dbReference type="SUPFAM" id="SSF54897">
    <property type="entry name" value="Protease propeptides/inhibitors"/>
    <property type="match status" value="1"/>
</dbReference>
<dbReference type="PROSITE" id="PS00138">
    <property type="entry name" value="SUBTILASE_SER"/>
    <property type="match status" value="1"/>
</dbReference>
<gene>
    <name evidence="14" type="ORF">DGYR_LOCUS2816</name>
</gene>
<dbReference type="InterPro" id="IPR008979">
    <property type="entry name" value="Galactose-bd-like_sf"/>
</dbReference>
<evidence type="ECO:0000256" key="7">
    <source>
        <dbReference type="ARBA" id="ARBA00023145"/>
    </source>
</evidence>
<comment type="similarity">
    <text evidence="1">Belongs to the peptidase S8 family. Furin subfamily.</text>
</comment>
<keyword evidence="8" id="KW-1015">Disulfide bond</keyword>
<evidence type="ECO:0000313" key="14">
    <source>
        <dbReference type="EMBL" id="CAD5113902.1"/>
    </source>
</evidence>
<protein>
    <submittedName>
        <fullName evidence="14">DgyrCDS3061</fullName>
    </submittedName>
</protein>
<evidence type="ECO:0000313" key="15">
    <source>
        <dbReference type="Proteomes" id="UP000549394"/>
    </source>
</evidence>
<dbReference type="GO" id="GO:0016485">
    <property type="term" value="P:protein processing"/>
    <property type="evidence" value="ECO:0007669"/>
    <property type="project" value="TreeGrafter"/>
</dbReference>
<keyword evidence="4 12" id="KW-0732">Signal</keyword>
<dbReference type="SUPFAM" id="SSF52743">
    <property type="entry name" value="Subtilisin-like"/>
    <property type="match status" value="1"/>
</dbReference>
<dbReference type="InterPro" id="IPR034182">
    <property type="entry name" value="Kexin/furin"/>
</dbReference>
<dbReference type="Pfam" id="PF01483">
    <property type="entry name" value="P_proprotein"/>
    <property type="match status" value="1"/>
</dbReference>
<keyword evidence="5 11" id="KW-0378">Hydrolase</keyword>
<keyword evidence="2 11" id="KW-0645">Protease</keyword>
<dbReference type="PANTHER" id="PTHR42884:SF23">
    <property type="entry name" value="FURIN-LIKE PROTEASE 2"/>
    <property type="match status" value="1"/>
</dbReference>
<evidence type="ECO:0000256" key="12">
    <source>
        <dbReference type="SAM" id="SignalP"/>
    </source>
</evidence>
<dbReference type="InterPro" id="IPR023828">
    <property type="entry name" value="Peptidase_S8_Ser-AS"/>
</dbReference>
<dbReference type="InterPro" id="IPR032815">
    <property type="entry name" value="S8_pro-domain"/>
</dbReference>
<dbReference type="CDD" id="cd04059">
    <property type="entry name" value="Peptidases_S8_Protein_convertases_Kexins_Furin-like"/>
    <property type="match status" value="1"/>
</dbReference>
<dbReference type="PROSITE" id="PS51892">
    <property type="entry name" value="SUBTILASE"/>
    <property type="match status" value="1"/>
</dbReference>
<evidence type="ECO:0000256" key="2">
    <source>
        <dbReference type="ARBA" id="ARBA00022670"/>
    </source>
</evidence>
<proteinExistence type="inferred from homology"/>
<dbReference type="AlphaFoldDB" id="A0A7I8VH58"/>
<keyword evidence="15" id="KW-1185">Reference proteome</keyword>
<dbReference type="InterPro" id="IPR015500">
    <property type="entry name" value="Peptidase_S8_subtilisin-rel"/>
</dbReference>
<evidence type="ECO:0000256" key="3">
    <source>
        <dbReference type="ARBA" id="ARBA00022685"/>
    </source>
</evidence>
<feature type="active site" description="Charge relay system" evidence="10 11">
    <location>
        <position position="170"/>
    </location>
</feature>
<dbReference type="GO" id="GO:0004252">
    <property type="term" value="F:serine-type endopeptidase activity"/>
    <property type="evidence" value="ECO:0007669"/>
    <property type="project" value="UniProtKB-UniRule"/>
</dbReference>
<dbReference type="Pfam" id="PF00082">
    <property type="entry name" value="Peptidase_S8"/>
    <property type="match status" value="1"/>
</dbReference>
<dbReference type="InterPro" id="IPR038466">
    <property type="entry name" value="S8_pro-domain_sf"/>
</dbReference>
<reference evidence="14 15" key="1">
    <citation type="submission" date="2020-08" db="EMBL/GenBank/DDBJ databases">
        <authorList>
            <person name="Hejnol A."/>
        </authorList>
    </citation>
    <scope>NUCLEOTIDE SEQUENCE [LARGE SCALE GENOMIC DNA]</scope>
</reference>
<evidence type="ECO:0000256" key="5">
    <source>
        <dbReference type="ARBA" id="ARBA00022801"/>
    </source>
</evidence>
<evidence type="ECO:0000256" key="11">
    <source>
        <dbReference type="PROSITE-ProRule" id="PRU01240"/>
    </source>
</evidence>
<keyword evidence="3" id="KW-0165">Cleavage on pair of basic residues</keyword>
<feature type="chain" id="PRO_5029577788" evidence="12">
    <location>
        <begin position="23"/>
        <end position="700"/>
    </location>
</feature>
<dbReference type="PRINTS" id="PR00723">
    <property type="entry name" value="SUBTILISIN"/>
</dbReference>
<dbReference type="Gene3D" id="3.40.50.200">
    <property type="entry name" value="Peptidase S8/S53 domain"/>
    <property type="match status" value="1"/>
</dbReference>
<evidence type="ECO:0000259" key="13">
    <source>
        <dbReference type="PROSITE" id="PS51829"/>
    </source>
</evidence>
<keyword evidence="9" id="KW-0325">Glycoprotein</keyword>
<dbReference type="InterPro" id="IPR023827">
    <property type="entry name" value="Peptidase_S8_Asp-AS"/>
</dbReference>
<feature type="signal peptide" evidence="12">
    <location>
        <begin position="1"/>
        <end position="22"/>
    </location>
</feature>
<dbReference type="EMBL" id="CAJFCJ010000004">
    <property type="protein sequence ID" value="CAD5113902.1"/>
    <property type="molecule type" value="Genomic_DNA"/>
</dbReference>
<dbReference type="FunFam" id="3.40.50.200:FF:000021">
    <property type="entry name" value="Proprotein convertase subtilisin/kexin type 5a"/>
    <property type="match status" value="1"/>
</dbReference>
<dbReference type="PROSITE" id="PS00136">
    <property type="entry name" value="SUBTILASE_ASP"/>
    <property type="match status" value="1"/>
</dbReference>
<sequence length="700" mass="78244">MYLFKFTFCWILLLSFQPIIFCNEDVFTNDFAVQVEGDSDDVANLVAMSHGCQIVKRIKSVNLFHFKHPKLKKRSKRSAEHILNILKSDPNVIHVEQQRLLKRVKRLDDLDSLFDDLQDDSSMFNDPIWPKQWHLYNDGQTDGPPRMDINVEPVWHANIKGDGVIVSVIDDGVDYTHPDLKDAYNSTLSFDINGNDKDPFPNDTLDSNGHGTKCAGVIASKPNDRVCGVGIAHKAQFAAIRALDGPITDLTESEALAYNLPLVDIVTASWGPPDSGKSFEGPHHFTAKVMKEGAERGRNGSGVIFIWAAGNGNFRGDFCSFDGYVNSLYTIPIGSLTHTGEKSYYSESCTANFAATFTGGFSYLSSNILNINLPNRIVTTSLHHKCTESFQGTSASAPVATGCAALIIQANPFLTWRDVQHIIALTARVSSIEDRDDWTINGAGYHVSPNYGFGALDCSSAVGFAQLWENVGEQQKCVIDHSGDNVIIENEDNRIFTFDTNNCKNVSHLEHVVVQVNMTVQNRGGIKMTLISPAGTISVIMPHRQKDTANKTNVFGFLTVMTWGENPEGNWTLKVTAKDAKVTFNNLSLVLYGTNDTERKPNINSFTPNREKLLKIMEEEDQRTKNIIPMKKTDLYETLKTADSMKLKLNPRELRGVVNQLNYDKRNQGTNWAKEFRKRSQADLDLRDLSDLLNMIDKRY</sequence>
<evidence type="ECO:0000256" key="8">
    <source>
        <dbReference type="ARBA" id="ARBA00023157"/>
    </source>
</evidence>
<feature type="active site" description="Charge relay system" evidence="10 11">
    <location>
        <position position="210"/>
    </location>
</feature>
<organism evidence="14 15">
    <name type="scientific">Dimorphilus gyrociliatus</name>
    <dbReference type="NCBI Taxonomy" id="2664684"/>
    <lineage>
        <taxon>Eukaryota</taxon>
        <taxon>Metazoa</taxon>
        <taxon>Spiralia</taxon>
        <taxon>Lophotrochozoa</taxon>
        <taxon>Annelida</taxon>
        <taxon>Polychaeta</taxon>
        <taxon>Polychaeta incertae sedis</taxon>
        <taxon>Dinophilidae</taxon>
        <taxon>Dimorphilus</taxon>
    </lineage>
</organism>
<dbReference type="PROSITE" id="PS51829">
    <property type="entry name" value="P_HOMO_B"/>
    <property type="match status" value="1"/>
</dbReference>
<dbReference type="InterPro" id="IPR036852">
    <property type="entry name" value="Peptidase_S8/S53_dom_sf"/>
</dbReference>
<evidence type="ECO:0000256" key="1">
    <source>
        <dbReference type="ARBA" id="ARBA00005325"/>
    </source>
</evidence>
<dbReference type="Gene3D" id="2.60.120.260">
    <property type="entry name" value="Galactose-binding domain-like"/>
    <property type="match status" value="1"/>
</dbReference>
<comment type="caution">
    <text evidence="14">The sequence shown here is derived from an EMBL/GenBank/DDBJ whole genome shotgun (WGS) entry which is preliminary data.</text>
</comment>
<dbReference type="SUPFAM" id="SSF49785">
    <property type="entry name" value="Galactose-binding domain-like"/>
    <property type="match status" value="1"/>
</dbReference>
<accession>A0A7I8VH58</accession>
<feature type="domain" description="P/Homo B" evidence="13">
    <location>
        <begin position="471"/>
        <end position="597"/>
    </location>
</feature>
<dbReference type="OrthoDB" id="300641at2759"/>
<dbReference type="Pfam" id="PF16470">
    <property type="entry name" value="S8_pro-domain"/>
    <property type="match status" value="1"/>
</dbReference>
<dbReference type="InterPro" id="IPR000209">
    <property type="entry name" value="Peptidase_S8/S53_dom"/>
</dbReference>
<dbReference type="PANTHER" id="PTHR42884">
    <property type="entry name" value="PROPROTEIN CONVERTASE SUBTILISIN/KEXIN-RELATED"/>
    <property type="match status" value="1"/>
</dbReference>
<dbReference type="Gene3D" id="3.30.70.850">
    <property type="entry name" value="Peptidase S8, pro-domain"/>
    <property type="match status" value="1"/>
</dbReference>
<dbReference type="Proteomes" id="UP000549394">
    <property type="component" value="Unassembled WGS sequence"/>
</dbReference>
<evidence type="ECO:0000256" key="9">
    <source>
        <dbReference type="ARBA" id="ARBA00023180"/>
    </source>
</evidence>
<dbReference type="InterPro" id="IPR002884">
    <property type="entry name" value="P_dom"/>
</dbReference>
<name>A0A7I8VH58_9ANNE</name>
<dbReference type="GO" id="GO:0000139">
    <property type="term" value="C:Golgi membrane"/>
    <property type="evidence" value="ECO:0007669"/>
    <property type="project" value="TreeGrafter"/>
</dbReference>
<evidence type="ECO:0000256" key="6">
    <source>
        <dbReference type="ARBA" id="ARBA00022825"/>
    </source>
</evidence>
<dbReference type="GO" id="GO:0005802">
    <property type="term" value="C:trans-Golgi network"/>
    <property type="evidence" value="ECO:0007669"/>
    <property type="project" value="TreeGrafter"/>
</dbReference>
<dbReference type="InterPro" id="IPR022398">
    <property type="entry name" value="Peptidase_S8_His-AS"/>
</dbReference>
<feature type="active site" description="Charge relay system" evidence="10 11">
    <location>
        <position position="394"/>
    </location>
</feature>
<keyword evidence="7" id="KW-0865">Zymogen</keyword>
<keyword evidence="6 11" id="KW-0720">Serine protease</keyword>
<dbReference type="PROSITE" id="PS00137">
    <property type="entry name" value="SUBTILASE_HIS"/>
    <property type="match status" value="1"/>
</dbReference>